<evidence type="ECO:0000313" key="3">
    <source>
        <dbReference type="EMBL" id="KAK8896373.1"/>
    </source>
</evidence>
<feature type="coiled-coil region" evidence="1">
    <location>
        <begin position="86"/>
        <end position="148"/>
    </location>
</feature>
<proteinExistence type="predicted"/>
<evidence type="ECO:0000313" key="4">
    <source>
        <dbReference type="Proteomes" id="UP001470230"/>
    </source>
</evidence>
<name>A0ABR2KZV9_9EUKA</name>
<evidence type="ECO:0000256" key="1">
    <source>
        <dbReference type="SAM" id="Coils"/>
    </source>
</evidence>
<sequence>MISREEFAILQQKLVDITNKREEYSNQVEAKKKELEELNTILPKIAALQDAIASDEELQNRELSEAAAEVHNFKPESFLGTKWNIFDRDEKKMAKLEATIAQLEEKLDKINKACDELLQKDQANEDSILQLNKKAEKTNDRLMKLRALSSRIPPPAPVLHQLEDLEDTKIYLQKSNNEAITLIPDLKNRQETLSEQLQTDSTDLELATMDLQTLTIEIDQHKDNKNDQFAQLQKTNLELQELNLQVRTENDASAREVSINDELSIKQTKDLTDIKKEILLIKTSMANFEDQKKAAYGDNATLLGKKKQLCDQLEKKLAEERQILIEKQSNTSEVQNLTTKLEKLWLEHEKMVQQYGNKKKELQRTKDELERKNIAIMEINGRWPIDGKVKTKAGMNELNHMYEIALVQNRKMAGDLHTLQEELSVQEEMNKTLKENLDLNSTTSNEMIAEEKEDGDNDHETK</sequence>
<organism evidence="3 4">
    <name type="scientific">Tritrichomonas musculus</name>
    <dbReference type="NCBI Taxonomy" id="1915356"/>
    <lineage>
        <taxon>Eukaryota</taxon>
        <taxon>Metamonada</taxon>
        <taxon>Parabasalia</taxon>
        <taxon>Tritrichomonadida</taxon>
        <taxon>Tritrichomonadidae</taxon>
        <taxon>Tritrichomonas</taxon>
    </lineage>
</organism>
<reference evidence="3 4" key="1">
    <citation type="submission" date="2024-04" db="EMBL/GenBank/DDBJ databases">
        <title>Tritrichomonas musculus Genome.</title>
        <authorList>
            <person name="Alves-Ferreira E."/>
            <person name="Grigg M."/>
            <person name="Lorenzi H."/>
            <person name="Galac M."/>
        </authorList>
    </citation>
    <scope>NUCLEOTIDE SEQUENCE [LARGE SCALE GENOMIC DNA]</scope>
    <source>
        <strain evidence="3 4">EAF2021</strain>
    </source>
</reference>
<accession>A0ABR2KZV9</accession>
<feature type="coiled-coil region" evidence="1">
    <location>
        <begin position="303"/>
        <end position="382"/>
    </location>
</feature>
<evidence type="ECO:0000256" key="2">
    <source>
        <dbReference type="SAM" id="MobiDB-lite"/>
    </source>
</evidence>
<gene>
    <name evidence="3" type="ORF">M9Y10_014271</name>
</gene>
<comment type="caution">
    <text evidence="3">The sequence shown here is derived from an EMBL/GenBank/DDBJ whole genome shotgun (WGS) entry which is preliminary data.</text>
</comment>
<feature type="compositionally biased region" description="Acidic residues" evidence="2">
    <location>
        <begin position="451"/>
        <end position="462"/>
    </location>
</feature>
<keyword evidence="4" id="KW-1185">Reference proteome</keyword>
<feature type="coiled-coil region" evidence="1">
    <location>
        <begin position="204"/>
        <end position="252"/>
    </location>
</feature>
<dbReference type="EMBL" id="JAPFFF010000002">
    <property type="protein sequence ID" value="KAK8896373.1"/>
    <property type="molecule type" value="Genomic_DNA"/>
</dbReference>
<protein>
    <submittedName>
        <fullName evidence="3">Uncharacterized protein</fullName>
    </submittedName>
</protein>
<feature type="coiled-coil region" evidence="1">
    <location>
        <begin position="7"/>
        <end position="41"/>
    </location>
</feature>
<dbReference type="Proteomes" id="UP001470230">
    <property type="component" value="Unassembled WGS sequence"/>
</dbReference>
<keyword evidence="1" id="KW-0175">Coiled coil</keyword>
<feature type="region of interest" description="Disordered" evidence="2">
    <location>
        <begin position="439"/>
        <end position="462"/>
    </location>
</feature>